<feature type="domain" description="RRM" evidence="5">
    <location>
        <begin position="15"/>
        <end position="93"/>
    </location>
</feature>
<accession>A0A1X2IKP3</accession>
<dbReference type="Gene3D" id="1.10.1900.10">
    <property type="entry name" value="c-terminal domain of poly(a) binding protein"/>
    <property type="match status" value="1"/>
</dbReference>
<comment type="caution">
    <text evidence="7">The sequence shown here is derived from an EMBL/GenBank/DDBJ whole genome shotgun (WGS) entry which is preliminary data.</text>
</comment>
<feature type="compositionally biased region" description="Low complexity" evidence="4">
    <location>
        <begin position="226"/>
        <end position="241"/>
    </location>
</feature>
<dbReference type="AlphaFoldDB" id="A0A1X2IKP3"/>
<dbReference type="PANTHER" id="PTHR48027">
    <property type="entry name" value="HETEROGENEOUS NUCLEAR RIBONUCLEOPROTEIN 87F-RELATED"/>
    <property type="match status" value="1"/>
</dbReference>
<dbReference type="InterPro" id="IPR035979">
    <property type="entry name" value="RBD_domain_sf"/>
</dbReference>
<feature type="region of interest" description="Disordered" evidence="4">
    <location>
        <begin position="206"/>
        <end position="278"/>
    </location>
</feature>
<evidence type="ECO:0000259" key="5">
    <source>
        <dbReference type="PROSITE" id="PS50102"/>
    </source>
</evidence>
<evidence type="ECO:0000256" key="3">
    <source>
        <dbReference type="PROSITE-ProRule" id="PRU00176"/>
    </source>
</evidence>
<sequence length="556" mass="61362">MNPDNSPESNYVDVMNLYIKNLDPKVTNTELFNAFRAFGRIVSARVMTNPANNQSKGYGFVSYGRSDEARMALEQMNGKLFYQKPLVVSYHAPKKPRQAPQASPPPEYSSPYQEFRQQHQQHQHDITSPTNNSTINGLGIDNVDQIAMDIKDLSIGQHYPSVPPYPIQRKLSGADNYMAVRMSPPFSSSPISGSTGHSLASLASGLSVQQPPTQHQHYQHQHQHQHSTPTLTSVPGLSQSSSPPPQLSGGSTGRLPSDYKHTSDGRPTLRRKSSLESVSTVMTESSANLQRHKLTQAVLQCDVPFDNHNLVSDIVDMLLTLKKRERSLCLFNQDFIKAKIQLALEALEIFHDGEDSDEDDDEEKALQRMLPRQPMKKKSSPLRSTPTAATQTTATAISLTTRDEQHSTKLSHSTDVPKSIPARASKAIPIVAPPAIVSTTTTTSLPTNSNKKKVAATAASSNGSISENKAVIDSLMKAMENKPIHEKKQLLGDRLFPLVKATGTKQAPKVTIALLDSVDLPVLANMMFDRDALKKQVDVTFTGWKHQQQQQQQQQQ</sequence>
<dbReference type="SMART" id="SM00360">
    <property type="entry name" value="RRM"/>
    <property type="match status" value="1"/>
</dbReference>
<feature type="region of interest" description="Disordered" evidence="4">
    <location>
        <begin position="353"/>
        <end position="391"/>
    </location>
</feature>
<dbReference type="OrthoDB" id="6159137at2759"/>
<comment type="similarity">
    <text evidence="1">Belongs to the polyadenylate-binding protein type-1 family.</text>
</comment>
<dbReference type="GO" id="GO:0003723">
    <property type="term" value="F:RNA binding"/>
    <property type="evidence" value="ECO:0007669"/>
    <property type="project" value="UniProtKB-UniRule"/>
</dbReference>
<dbReference type="Pfam" id="PF00076">
    <property type="entry name" value="RRM_1"/>
    <property type="match status" value="1"/>
</dbReference>
<dbReference type="InterPro" id="IPR052462">
    <property type="entry name" value="SLIRP/GR-RBP-like"/>
</dbReference>
<dbReference type="EMBL" id="MCGE01000009">
    <property type="protein sequence ID" value="ORZ18090.1"/>
    <property type="molecule type" value="Genomic_DNA"/>
</dbReference>
<dbReference type="InterPro" id="IPR012677">
    <property type="entry name" value="Nucleotide-bd_a/b_plait_sf"/>
</dbReference>
<dbReference type="SUPFAM" id="SSF63570">
    <property type="entry name" value="PABC (PABP) domain"/>
    <property type="match status" value="1"/>
</dbReference>
<dbReference type="Proteomes" id="UP000193560">
    <property type="component" value="Unassembled WGS sequence"/>
</dbReference>
<dbReference type="PROSITE" id="PS50102">
    <property type="entry name" value="RRM"/>
    <property type="match status" value="1"/>
</dbReference>
<feature type="domain" description="PABC" evidence="6">
    <location>
        <begin position="471"/>
        <end position="549"/>
    </location>
</feature>
<proteinExistence type="inferred from homology"/>
<dbReference type="InterPro" id="IPR000504">
    <property type="entry name" value="RRM_dom"/>
</dbReference>
<dbReference type="SMART" id="SM00517">
    <property type="entry name" value="PolyA"/>
    <property type="match status" value="1"/>
</dbReference>
<keyword evidence="8" id="KW-1185">Reference proteome</keyword>
<feature type="compositionally biased region" description="Acidic residues" evidence="4">
    <location>
        <begin position="354"/>
        <end position="363"/>
    </location>
</feature>
<reference evidence="7 8" key="1">
    <citation type="submission" date="2016-07" db="EMBL/GenBank/DDBJ databases">
        <title>Pervasive Adenine N6-methylation of Active Genes in Fungi.</title>
        <authorList>
            <consortium name="DOE Joint Genome Institute"/>
            <person name="Mondo S.J."/>
            <person name="Dannebaum R.O."/>
            <person name="Kuo R.C."/>
            <person name="Labutti K."/>
            <person name="Haridas S."/>
            <person name="Kuo A."/>
            <person name="Salamov A."/>
            <person name="Ahrendt S.R."/>
            <person name="Lipzen A."/>
            <person name="Sullivan W."/>
            <person name="Andreopoulos W.B."/>
            <person name="Clum A."/>
            <person name="Lindquist E."/>
            <person name="Daum C."/>
            <person name="Ramamoorthy G.K."/>
            <person name="Gryganskyi A."/>
            <person name="Culley D."/>
            <person name="Magnuson J.K."/>
            <person name="James T.Y."/>
            <person name="O'Malley M.A."/>
            <person name="Stajich J.E."/>
            <person name="Spatafora J.W."/>
            <person name="Visel A."/>
            <person name="Grigoriev I.V."/>
        </authorList>
    </citation>
    <scope>NUCLEOTIDE SEQUENCE [LARGE SCALE GENOMIC DNA]</scope>
    <source>
        <strain evidence="7 8">NRRL 1336</strain>
    </source>
</reference>
<feature type="region of interest" description="Disordered" evidence="4">
    <location>
        <begin position="93"/>
        <end position="134"/>
    </location>
</feature>
<dbReference type="InterPro" id="IPR002004">
    <property type="entry name" value="PABP_HYD_C"/>
</dbReference>
<evidence type="ECO:0000256" key="2">
    <source>
        <dbReference type="ARBA" id="ARBA00022884"/>
    </source>
</evidence>
<feature type="compositionally biased region" description="Low complexity" evidence="4">
    <location>
        <begin position="109"/>
        <end position="120"/>
    </location>
</feature>
<keyword evidence="2 3" id="KW-0694">RNA-binding</keyword>
<dbReference type="PROSITE" id="PS51309">
    <property type="entry name" value="PABC"/>
    <property type="match status" value="1"/>
</dbReference>
<evidence type="ECO:0000256" key="4">
    <source>
        <dbReference type="SAM" id="MobiDB-lite"/>
    </source>
</evidence>
<evidence type="ECO:0000256" key="1">
    <source>
        <dbReference type="ARBA" id="ARBA00008557"/>
    </source>
</evidence>
<evidence type="ECO:0000313" key="8">
    <source>
        <dbReference type="Proteomes" id="UP000193560"/>
    </source>
</evidence>
<dbReference type="SUPFAM" id="SSF54928">
    <property type="entry name" value="RNA-binding domain, RBD"/>
    <property type="match status" value="1"/>
</dbReference>
<dbReference type="Gene3D" id="3.30.70.330">
    <property type="match status" value="1"/>
</dbReference>
<feature type="compositionally biased region" description="Low complexity" evidence="4">
    <location>
        <begin position="206"/>
        <end position="216"/>
    </location>
</feature>
<dbReference type="STRING" id="90262.A0A1X2IKP3"/>
<organism evidence="7 8">
    <name type="scientific">Absidia repens</name>
    <dbReference type="NCBI Taxonomy" id="90262"/>
    <lineage>
        <taxon>Eukaryota</taxon>
        <taxon>Fungi</taxon>
        <taxon>Fungi incertae sedis</taxon>
        <taxon>Mucoromycota</taxon>
        <taxon>Mucoromycotina</taxon>
        <taxon>Mucoromycetes</taxon>
        <taxon>Mucorales</taxon>
        <taxon>Cunninghamellaceae</taxon>
        <taxon>Absidia</taxon>
    </lineage>
</organism>
<evidence type="ECO:0000313" key="7">
    <source>
        <dbReference type="EMBL" id="ORZ18090.1"/>
    </source>
</evidence>
<gene>
    <name evidence="7" type="ORF">BCR42DRAFT_413135</name>
</gene>
<protein>
    <submittedName>
        <fullName evidence="7">Uncharacterized protein</fullName>
    </submittedName>
</protein>
<dbReference type="InterPro" id="IPR036053">
    <property type="entry name" value="PABP-dom"/>
</dbReference>
<evidence type="ECO:0000259" key="6">
    <source>
        <dbReference type="PROSITE" id="PS51309"/>
    </source>
</evidence>
<dbReference type="Pfam" id="PF00658">
    <property type="entry name" value="MLLE"/>
    <property type="match status" value="1"/>
</dbReference>
<name>A0A1X2IKP3_9FUNG</name>